<organism evidence="8 9">
    <name type="scientific">Pseudonocardia nematodicida</name>
    <dbReference type="NCBI Taxonomy" id="1206997"/>
    <lineage>
        <taxon>Bacteria</taxon>
        <taxon>Bacillati</taxon>
        <taxon>Actinomycetota</taxon>
        <taxon>Actinomycetes</taxon>
        <taxon>Pseudonocardiales</taxon>
        <taxon>Pseudonocardiaceae</taxon>
        <taxon>Pseudonocardia</taxon>
    </lineage>
</organism>
<keyword evidence="3" id="KW-0479">Metal-binding</keyword>
<evidence type="ECO:0000256" key="1">
    <source>
        <dbReference type="ARBA" id="ARBA00001936"/>
    </source>
</evidence>
<evidence type="ECO:0000259" key="7">
    <source>
        <dbReference type="SMART" id="SM01329"/>
    </source>
</evidence>
<proteinExistence type="predicted"/>
<sequence>MTAATTRTLTLGVIRGDGIGPELVDAALQVLGAALAGVAELDVREEEGGARAYERNGTALQDDALARIRGEYDATLKGPVGLPGVRRPDGTEAGLLGGVLRGGLDAYANVRPIRTVPGVRHALHPDTGRIDHVIVRENTEGLYLSRGLGVRNDRAAADQMMMTRHGVERIARFAFRLAEQRSGAPADGVRRVTCVDKSNVLRSYAFFRDIVSEVAAEHPGVELDFRYADAAGHDLVADPGHFDVVVTENFLGDLLSDVAAATVGGLGMCPSGNIGDHAAYFEPIHGSAPTIAGLDRANPVSQILAAAMLLDHVGLREHGDRIRAAVDAAFAGGGVVLDERGSPTVGTAGTARIVAGLLSG</sequence>
<evidence type="ECO:0000256" key="4">
    <source>
        <dbReference type="ARBA" id="ARBA00023002"/>
    </source>
</evidence>
<evidence type="ECO:0000313" key="8">
    <source>
        <dbReference type="EMBL" id="MEQ3553278.1"/>
    </source>
</evidence>
<evidence type="ECO:0000256" key="2">
    <source>
        <dbReference type="ARBA" id="ARBA00001946"/>
    </source>
</evidence>
<keyword evidence="5" id="KW-0520">NAD</keyword>
<reference evidence="8 9" key="1">
    <citation type="submission" date="2024-03" db="EMBL/GenBank/DDBJ databases">
        <title>Draft genome sequence of Pseudonocardia nematodicida JCM 31783.</title>
        <authorList>
            <person name="Butdee W."/>
            <person name="Duangmal K."/>
        </authorList>
    </citation>
    <scope>NUCLEOTIDE SEQUENCE [LARGE SCALE GENOMIC DNA]</scope>
    <source>
        <strain evidence="8 9">JCM 31783</strain>
    </source>
</reference>
<comment type="cofactor">
    <cofactor evidence="2">
        <name>Mg(2+)</name>
        <dbReference type="ChEBI" id="CHEBI:18420"/>
    </cofactor>
</comment>
<dbReference type="EMBL" id="JBEDNQ010000010">
    <property type="protein sequence ID" value="MEQ3553278.1"/>
    <property type="molecule type" value="Genomic_DNA"/>
</dbReference>
<keyword evidence="4" id="KW-0560">Oxidoreductase</keyword>
<dbReference type="PANTHER" id="PTHR43275">
    <property type="entry name" value="D-MALATE DEHYDROGENASE [DECARBOXYLATING]"/>
    <property type="match status" value="1"/>
</dbReference>
<gene>
    <name evidence="8" type="ORF">WIS52_22640</name>
</gene>
<keyword evidence="9" id="KW-1185">Reference proteome</keyword>
<protein>
    <submittedName>
        <fullName evidence="8">Isocitrate/isopropylmalate family dehydrogenase</fullName>
    </submittedName>
</protein>
<evidence type="ECO:0000256" key="6">
    <source>
        <dbReference type="ARBA" id="ARBA00023211"/>
    </source>
</evidence>
<dbReference type="Pfam" id="PF00180">
    <property type="entry name" value="Iso_dh"/>
    <property type="match status" value="1"/>
</dbReference>
<dbReference type="SMART" id="SM01329">
    <property type="entry name" value="Iso_dh"/>
    <property type="match status" value="1"/>
</dbReference>
<dbReference type="SUPFAM" id="SSF53659">
    <property type="entry name" value="Isocitrate/Isopropylmalate dehydrogenase-like"/>
    <property type="match status" value="1"/>
</dbReference>
<dbReference type="Gene3D" id="3.40.718.10">
    <property type="entry name" value="Isopropylmalate Dehydrogenase"/>
    <property type="match status" value="1"/>
</dbReference>
<accession>A0ABV1KIW3</accession>
<evidence type="ECO:0000256" key="3">
    <source>
        <dbReference type="ARBA" id="ARBA00022723"/>
    </source>
</evidence>
<dbReference type="InterPro" id="IPR024084">
    <property type="entry name" value="IsoPropMal-DH-like_dom"/>
</dbReference>
<keyword evidence="6" id="KW-0464">Manganese</keyword>
<comment type="caution">
    <text evidence="8">The sequence shown here is derived from an EMBL/GenBank/DDBJ whole genome shotgun (WGS) entry which is preliminary data.</text>
</comment>
<feature type="domain" description="Isopropylmalate dehydrogenase-like" evidence="7">
    <location>
        <begin position="10"/>
        <end position="354"/>
    </location>
</feature>
<comment type="cofactor">
    <cofactor evidence="1">
        <name>Mn(2+)</name>
        <dbReference type="ChEBI" id="CHEBI:29035"/>
    </cofactor>
</comment>
<evidence type="ECO:0000256" key="5">
    <source>
        <dbReference type="ARBA" id="ARBA00023027"/>
    </source>
</evidence>
<dbReference type="InterPro" id="IPR050501">
    <property type="entry name" value="ICDH/IPMDH"/>
</dbReference>
<dbReference type="Proteomes" id="UP001494902">
    <property type="component" value="Unassembled WGS sequence"/>
</dbReference>
<name>A0ABV1KIW3_9PSEU</name>
<dbReference type="PANTHER" id="PTHR43275:SF1">
    <property type="entry name" value="D-MALATE DEHYDROGENASE [DECARBOXYLATING]"/>
    <property type="match status" value="1"/>
</dbReference>
<evidence type="ECO:0000313" key="9">
    <source>
        <dbReference type="Proteomes" id="UP001494902"/>
    </source>
</evidence>
<dbReference type="RefSeq" id="WP_349300349.1">
    <property type="nucleotide sequence ID" value="NZ_JBEDNQ010000010.1"/>
</dbReference>